<name>A0ABX7MAV9_9RHOO</name>
<sequence>MKSRPLLHALCVGALTLAQAVLASDTLPHIPLASATQAQGDLPRLLRDALTDYEAVLPDAHSMRWLEANGKNELVPHYWSERAHAFEIACAAQRDACGPLLAAQIKAMDRALREAGDAAYSLVGAATQSAISDLCMQSPPDSSFAVCGLSQRAHHAAALWAQLGRDAPFVHYYNRYQGQRTQYLGWLQSRGEKPSASTQADLPELPAWMSARYFEATSALDGARDGWLSAIVATMKTPDAPFPLVAASYMARLSWRLNDGGAGRAWDAMIAAQPAQNSCPARSELLRIDIARLHAEGGNAADTNKRLRALIADNCPYTQALFEFASDSLQAPAPDDAALAALRQTLALGIGSCDASGQCLRHRLEQLRQLLALTGTDAGGIATVGKAQQQRFDQPEHTMLEPDLQMAWATAMTLIRTPTLKSQGFTLLSALQQRLLIAAGADRQASVTTQANYNRFDALHRTVARVSTELGIALPISQVEGLRAQTLLRRLRLESLSRQLSGVHDAQADADYAVQLEQAQLCRNTMASLGRPLEADWRYTVLRLAAPWCEQLVSLADLRRLETLATRKLYGNDKEKAWLGSLGIGALNTLDASTQNPLLKTETDSLGADEAYLSWLQVPGGYVASLAFAKADTQYSPQTHSLQSRFVPLSATQEATVALYRELLMAGSATSRGARRADALPDAGDGLRLKGMPVWRMADGSYIAQTTAPAGGVRAQSLKEIGQALYALLLAPMQAEWGGAKRLTISPDGPLAFLPFETLWAGDRQVLEMIDVAYVQSLAVHAELSRRAAQSRAAQPALLSVADPDYARPVGDEGALPAWMAALRWNPLPGTRREADALAPLFSTSRTLRGSDASRKRFLGMDAKGEIRDFRVLHFATHGFADNQRSALVLSTQQGMQQAYLLDSDIATLRLKSDLVLLSACDTGLGRSQSGEGVMGLPYAFMLAGNTNTVMSLWPVDDAGAALFMPTFMKHAREGLDLVAALNATKREFAAGTHGERNRDPRIWAAFVQYGVPLALAGTR</sequence>
<evidence type="ECO:0000256" key="1">
    <source>
        <dbReference type="SAM" id="SignalP"/>
    </source>
</evidence>
<dbReference type="InterPro" id="IPR024983">
    <property type="entry name" value="CHAT_dom"/>
</dbReference>
<evidence type="ECO:0000313" key="4">
    <source>
        <dbReference type="Proteomes" id="UP000663570"/>
    </source>
</evidence>
<feature type="domain" description="CHAT" evidence="2">
    <location>
        <begin position="720"/>
        <end position="1011"/>
    </location>
</feature>
<keyword evidence="4" id="KW-1185">Reference proteome</keyword>
<evidence type="ECO:0000313" key="3">
    <source>
        <dbReference type="EMBL" id="QSI78273.1"/>
    </source>
</evidence>
<protein>
    <submittedName>
        <fullName evidence="3">CHAT domain-containing protein</fullName>
    </submittedName>
</protein>
<evidence type="ECO:0000259" key="2">
    <source>
        <dbReference type="Pfam" id="PF12770"/>
    </source>
</evidence>
<gene>
    <name evidence="3" type="ORF">JY500_06475</name>
</gene>
<reference evidence="3 4" key="1">
    <citation type="submission" date="2021-02" db="EMBL/GenBank/DDBJ databases">
        <title>Niveibacterium changnyeongensis HC41.</title>
        <authorList>
            <person name="Kang M."/>
        </authorList>
    </citation>
    <scope>NUCLEOTIDE SEQUENCE [LARGE SCALE GENOMIC DNA]</scope>
    <source>
        <strain evidence="3 4">HC41</strain>
    </source>
</reference>
<feature type="chain" id="PRO_5045187074" evidence="1">
    <location>
        <begin position="24"/>
        <end position="1020"/>
    </location>
</feature>
<dbReference type="EMBL" id="CP071060">
    <property type="protein sequence ID" value="QSI78273.1"/>
    <property type="molecule type" value="Genomic_DNA"/>
</dbReference>
<dbReference type="PANTHER" id="PTHR10098">
    <property type="entry name" value="RAPSYN-RELATED"/>
    <property type="match status" value="1"/>
</dbReference>
<feature type="signal peptide" evidence="1">
    <location>
        <begin position="1"/>
        <end position="23"/>
    </location>
</feature>
<proteinExistence type="predicted"/>
<accession>A0ABX7MAV9</accession>
<organism evidence="3 4">
    <name type="scientific">Niveibacterium microcysteis</name>
    <dbReference type="NCBI Taxonomy" id="2811415"/>
    <lineage>
        <taxon>Bacteria</taxon>
        <taxon>Pseudomonadati</taxon>
        <taxon>Pseudomonadota</taxon>
        <taxon>Betaproteobacteria</taxon>
        <taxon>Rhodocyclales</taxon>
        <taxon>Rhodocyclaceae</taxon>
        <taxon>Niveibacterium</taxon>
    </lineage>
</organism>
<dbReference type="Proteomes" id="UP000663570">
    <property type="component" value="Chromosome"/>
</dbReference>
<dbReference type="RefSeq" id="WP_206255598.1">
    <property type="nucleotide sequence ID" value="NZ_CP071060.1"/>
</dbReference>
<keyword evidence="1" id="KW-0732">Signal</keyword>
<dbReference type="PANTHER" id="PTHR10098:SF108">
    <property type="entry name" value="TETRATRICOPEPTIDE REPEAT PROTEIN 28"/>
    <property type="match status" value="1"/>
</dbReference>
<dbReference type="Pfam" id="PF12770">
    <property type="entry name" value="CHAT"/>
    <property type="match status" value="1"/>
</dbReference>